<dbReference type="Gene3D" id="3.40.50.2000">
    <property type="entry name" value="Glycogen Phosphorylase B"/>
    <property type="match status" value="2"/>
</dbReference>
<keyword evidence="6" id="KW-1185">Reference proteome</keyword>
<reference evidence="5 6" key="1">
    <citation type="submission" date="2020-03" db="EMBL/GenBank/DDBJ databases">
        <title>WGS of the type strain of Planosporangium spp.</title>
        <authorList>
            <person name="Thawai C."/>
        </authorList>
    </citation>
    <scope>NUCLEOTIDE SEQUENCE [LARGE SCALE GENOMIC DNA]</scope>
    <source>
        <strain evidence="5 6">TBRC 5610</strain>
    </source>
</reference>
<feature type="domain" description="Glycosyl transferase family 1" evidence="3">
    <location>
        <begin position="184"/>
        <end position="340"/>
    </location>
</feature>
<organism evidence="5 6">
    <name type="scientific">Planosporangium thailandense</name>
    <dbReference type="NCBI Taxonomy" id="765197"/>
    <lineage>
        <taxon>Bacteria</taxon>
        <taxon>Bacillati</taxon>
        <taxon>Actinomycetota</taxon>
        <taxon>Actinomycetes</taxon>
        <taxon>Micromonosporales</taxon>
        <taxon>Micromonosporaceae</taxon>
        <taxon>Planosporangium</taxon>
    </lineage>
</organism>
<evidence type="ECO:0000313" key="6">
    <source>
        <dbReference type="Proteomes" id="UP000722989"/>
    </source>
</evidence>
<dbReference type="InterPro" id="IPR028098">
    <property type="entry name" value="Glyco_trans_4-like_N"/>
</dbReference>
<dbReference type="Pfam" id="PF00534">
    <property type="entry name" value="Glycos_transf_1"/>
    <property type="match status" value="1"/>
</dbReference>
<name>A0ABX0Y055_9ACTN</name>
<proteinExistence type="predicted"/>
<feature type="domain" description="Glycosyltransferase subfamily 4-like N-terminal" evidence="4">
    <location>
        <begin position="8"/>
        <end position="159"/>
    </location>
</feature>
<evidence type="ECO:0000259" key="3">
    <source>
        <dbReference type="Pfam" id="PF00534"/>
    </source>
</evidence>
<evidence type="ECO:0000259" key="4">
    <source>
        <dbReference type="Pfam" id="PF13439"/>
    </source>
</evidence>
<gene>
    <name evidence="5" type="ORF">HC031_14810</name>
</gene>
<dbReference type="SUPFAM" id="SSF53756">
    <property type="entry name" value="UDP-Glycosyltransferase/glycogen phosphorylase"/>
    <property type="match status" value="1"/>
</dbReference>
<dbReference type="CDD" id="cd03801">
    <property type="entry name" value="GT4_PimA-like"/>
    <property type="match status" value="1"/>
</dbReference>
<accession>A0ABX0Y055</accession>
<evidence type="ECO:0000256" key="1">
    <source>
        <dbReference type="ARBA" id="ARBA00022676"/>
    </source>
</evidence>
<sequence>MYPPTYSETFVTSEVDALKHAGVTVESFSANTKQPSRFHHGIHMVATILRRPATVVRGWRALGYDYGIRGIFAAAQAESLAATVSQYGPDVIHSHFVGLPTAVAILLGQKLNIPVTSTAHAADFVLDRRVPALDRRLSLLSHLFLISSSAIDQMRHLGVRIDNHPHSVVRASTVGAVPERRSTQSDGPVKIVSICRLVAKKGIDTAIEALRILKQDGFEFRYDIFGAGPLWDSLNDLARSHGLFEQVRFHGATPHAEAIESLAGADVAVLACQADTDGDLDGIPVFLMEAARMMVPVVTTDVSGIPELVIPGAGWLVPPSRPDLLADAIRAAATDHEAARQRAHVLHNRVLSEFSPGVQAQRLTTVWLRLLRRERSDLEAGERRGA</sequence>
<dbReference type="Proteomes" id="UP000722989">
    <property type="component" value="Unassembled WGS sequence"/>
</dbReference>
<evidence type="ECO:0000313" key="5">
    <source>
        <dbReference type="EMBL" id="NJC70975.1"/>
    </source>
</evidence>
<dbReference type="InterPro" id="IPR001296">
    <property type="entry name" value="Glyco_trans_1"/>
</dbReference>
<dbReference type="EMBL" id="JAATVY010000009">
    <property type="protein sequence ID" value="NJC70975.1"/>
    <property type="molecule type" value="Genomic_DNA"/>
</dbReference>
<keyword evidence="2" id="KW-0808">Transferase</keyword>
<dbReference type="Pfam" id="PF13439">
    <property type="entry name" value="Glyco_transf_4"/>
    <property type="match status" value="1"/>
</dbReference>
<dbReference type="RefSeq" id="WP_167925887.1">
    <property type="nucleotide sequence ID" value="NZ_JAATVY010000009.1"/>
</dbReference>
<comment type="caution">
    <text evidence="5">The sequence shown here is derived from an EMBL/GenBank/DDBJ whole genome shotgun (WGS) entry which is preliminary data.</text>
</comment>
<dbReference type="PANTHER" id="PTHR12526:SF510">
    <property type="entry name" value="D-INOSITOL 3-PHOSPHATE GLYCOSYLTRANSFERASE"/>
    <property type="match status" value="1"/>
</dbReference>
<protein>
    <submittedName>
        <fullName evidence="5">Glycosyltransferase</fullName>
    </submittedName>
</protein>
<dbReference type="PANTHER" id="PTHR12526">
    <property type="entry name" value="GLYCOSYLTRANSFERASE"/>
    <property type="match status" value="1"/>
</dbReference>
<evidence type="ECO:0000256" key="2">
    <source>
        <dbReference type="ARBA" id="ARBA00022679"/>
    </source>
</evidence>
<keyword evidence="1" id="KW-0328">Glycosyltransferase</keyword>